<feature type="transmembrane region" description="Helical" evidence="9">
    <location>
        <begin position="6"/>
        <end position="23"/>
    </location>
</feature>
<dbReference type="InterPro" id="IPR018011">
    <property type="entry name" value="Carb_sulfotrans_8-10"/>
</dbReference>
<dbReference type="Proteomes" id="UP001497623">
    <property type="component" value="Unassembled WGS sequence"/>
</dbReference>
<evidence type="ECO:0000313" key="10">
    <source>
        <dbReference type="EMBL" id="CAL4073121.1"/>
    </source>
</evidence>
<organism evidence="10 11">
    <name type="scientific">Meganyctiphanes norvegica</name>
    <name type="common">Northern krill</name>
    <name type="synonym">Thysanopoda norvegica</name>
    <dbReference type="NCBI Taxonomy" id="48144"/>
    <lineage>
        <taxon>Eukaryota</taxon>
        <taxon>Metazoa</taxon>
        <taxon>Ecdysozoa</taxon>
        <taxon>Arthropoda</taxon>
        <taxon>Crustacea</taxon>
        <taxon>Multicrustacea</taxon>
        <taxon>Malacostraca</taxon>
        <taxon>Eumalacostraca</taxon>
        <taxon>Eucarida</taxon>
        <taxon>Euphausiacea</taxon>
        <taxon>Euphausiidae</taxon>
        <taxon>Meganyctiphanes</taxon>
    </lineage>
</organism>
<evidence type="ECO:0000256" key="3">
    <source>
        <dbReference type="ARBA" id="ARBA00022679"/>
    </source>
</evidence>
<keyword evidence="5 9" id="KW-1133">Transmembrane helix</keyword>
<dbReference type="EC" id="2.8.2.-" evidence="9"/>
<evidence type="ECO:0000256" key="5">
    <source>
        <dbReference type="ARBA" id="ARBA00022989"/>
    </source>
</evidence>
<evidence type="ECO:0000256" key="6">
    <source>
        <dbReference type="ARBA" id="ARBA00023034"/>
    </source>
</evidence>
<dbReference type="GO" id="GO:0000139">
    <property type="term" value="C:Golgi membrane"/>
    <property type="evidence" value="ECO:0007669"/>
    <property type="project" value="UniProtKB-SubCell"/>
</dbReference>
<keyword evidence="9" id="KW-0735">Signal-anchor</keyword>
<protein>
    <recommendedName>
        <fullName evidence="9">Carbohydrate sulfotransferase</fullName>
        <ecNumber evidence="9">2.8.2.-</ecNumber>
    </recommendedName>
</protein>
<name>A0AAV2Q629_MEGNR</name>
<keyword evidence="4 9" id="KW-0812">Transmembrane</keyword>
<gene>
    <name evidence="10" type="ORF">MNOR_LOCUS9024</name>
</gene>
<dbReference type="PANTHER" id="PTHR12137">
    <property type="entry name" value="CARBOHYDRATE SULFOTRANSFERASE"/>
    <property type="match status" value="1"/>
</dbReference>
<evidence type="ECO:0000313" key="11">
    <source>
        <dbReference type="Proteomes" id="UP001497623"/>
    </source>
</evidence>
<evidence type="ECO:0000256" key="4">
    <source>
        <dbReference type="ARBA" id="ARBA00022692"/>
    </source>
</evidence>
<dbReference type="InterPro" id="IPR005331">
    <property type="entry name" value="Sulfotransferase"/>
</dbReference>
<sequence length="444" mass="52564">MAKQMYIAAVGAMFLFEIMLLMTPKTTQIYTQVNPAKEIYIDFTNSKQNITTDIRLKQNKSNELGFKQNSSLFLGSKQNISTNLGFNNELNLIENNTQMEQMFSSRLQKLKQACASLGLRGMELVNTWAWTQTVRYIYLDKWRHYRVCEVPKAGSTSWKEQAKQLRKQKIKVGNDIFILSVRHPLERLFSAYKDKFLGGSPLYKYDSKWKNDTHSRQSWDQRWHNYWLPALISNHRLHSDNYQQRDTLMNKSWSTGYNNSKTSLKNSNMTANLMKQLLESNDYTKKANKLIAKSSTKWSAVAKYLKNNPKQQYSLQSMLRKNFHAEYTDLNQKYKNVSFTFEEFINHVIWTHDMGYGDYHWMPQSVLCDVCRRHTDYILHIESSSQEIPYLIKKLGFKIDTFKELHKSKNISTHRPHEEYFKSLPKKLLTRIKDLYKDDLDIFY</sequence>
<evidence type="ECO:0000256" key="8">
    <source>
        <dbReference type="ARBA" id="ARBA00023180"/>
    </source>
</evidence>
<keyword evidence="9" id="KW-0119">Carbohydrate metabolism</keyword>
<proteinExistence type="inferred from homology"/>
<dbReference type="AlphaFoldDB" id="A0AAV2Q629"/>
<comment type="similarity">
    <text evidence="2 9">Belongs to the sulfotransferase 2 family.</text>
</comment>
<comment type="subcellular location">
    <subcellularLocation>
        <location evidence="1 9">Golgi apparatus membrane</location>
        <topology evidence="1 9">Single-pass type II membrane protein</topology>
    </subcellularLocation>
</comment>
<dbReference type="PANTHER" id="PTHR12137:SF54">
    <property type="entry name" value="CARBOHYDRATE SULFOTRANSFERASE"/>
    <property type="match status" value="1"/>
</dbReference>
<accession>A0AAV2Q629</accession>
<evidence type="ECO:0000256" key="7">
    <source>
        <dbReference type="ARBA" id="ARBA00023136"/>
    </source>
</evidence>
<dbReference type="EMBL" id="CAXKWB010004278">
    <property type="protein sequence ID" value="CAL4073121.1"/>
    <property type="molecule type" value="Genomic_DNA"/>
</dbReference>
<dbReference type="Pfam" id="PF03567">
    <property type="entry name" value="Sulfotransfer_2"/>
    <property type="match status" value="2"/>
</dbReference>
<dbReference type="GO" id="GO:0008146">
    <property type="term" value="F:sulfotransferase activity"/>
    <property type="evidence" value="ECO:0007669"/>
    <property type="project" value="InterPro"/>
</dbReference>
<evidence type="ECO:0000256" key="2">
    <source>
        <dbReference type="ARBA" id="ARBA00006339"/>
    </source>
</evidence>
<comment type="caution">
    <text evidence="10">The sequence shown here is derived from an EMBL/GenBank/DDBJ whole genome shotgun (WGS) entry which is preliminary data.</text>
</comment>
<keyword evidence="3 9" id="KW-0808">Transferase</keyword>
<keyword evidence="11" id="KW-1185">Reference proteome</keyword>
<reference evidence="10 11" key="1">
    <citation type="submission" date="2024-05" db="EMBL/GenBank/DDBJ databases">
        <authorList>
            <person name="Wallberg A."/>
        </authorList>
    </citation>
    <scope>NUCLEOTIDE SEQUENCE [LARGE SCALE GENOMIC DNA]</scope>
</reference>
<evidence type="ECO:0000256" key="1">
    <source>
        <dbReference type="ARBA" id="ARBA00004323"/>
    </source>
</evidence>
<keyword evidence="8 9" id="KW-0325">Glycoprotein</keyword>
<keyword evidence="6 9" id="KW-0333">Golgi apparatus</keyword>
<dbReference type="GO" id="GO:0016051">
    <property type="term" value="P:carbohydrate biosynthetic process"/>
    <property type="evidence" value="ECO:0007669"/>
    <property type="project" value="InterPro"/>
</dbReference>
<keyword evidence="7 9" id="KW-0472">Membrane</keyword>
<evidence type="ECO:0000256" key="9">
    <source>
        <dbReference type="RuleBase" id="RU364020"/>
    </source>
</evidence>